<dbReference type="GO" id="GO:0003677">
    <property type="term" value="F:DNA binding"/>
    <property type="evidence" value="ECO:0007669"/>
    <property type="project" value="InterPro"/>
</dbReference>
<dbReference type="PANTHER" id="PTHR34322">
    <property type="entry name" value="TRANSPOSASE, Y1_TNP DOMAIN-CONTAINING"/>
    <property type="match status" value="1"/>
</dbReference>
<dbReference type="Gene3D" id="3.30.70.1290">
    <property type="entry name" value="Transposase IS200-like"/>
    <property type="match status" value="1"/>
</dbReference>
<proteinExistence type="predicted"/>
<name>A0A1I4SJL1_ECTMO</name>
<feature type="domain" description="Transposase IS200-like" evidence="1">
    <location>
        <begin position="12"/>
        <end position="187"/>
    </location>
</feature>
<reference evidence="2 3" key="1">
    <citation type="submission" date="2016-10" db="EMBL/GenBank/DDBJ databases">
        <authorList>
            <person name="de Groot N.N."/>
        </authorList>
    </citation>
    <scope>NUCLEOTIDE SEQUENCE [LARGE SCALE GENOMIC DNA]</scope>
    <source>
        <strain evidence="2 3">DSM 4180</strain>
    </source>
</reference>
<dbReference type="AlphaFoldDB" id="A0A1I4SJL1"/>
<dbReference type="OrthoDB" id="9814067at2"/>
<dbReference type="STRING" id="195064.SAMN05421721_11739"/>
<dbReference type="RefSeq" id="WP_090486994.1">
    <property type="nucleotide sequence ID" value="NZ_FOUO01000017.1"/>
</dbReference>
<accession>A0A1I4SJL1</accession>
<dbReference type="Proteomes" id="UP000199556">
    <property type="component" value="Unassembled WGS sequence"/>
</dbReference>
<dbReference type="InterPro" id="IPR002686">
    <property type="entry name" value="Transposase_17"/>
</dbReference>
<evidence type="ECO:0000313" key="3">
    <source>
        <dbReference type="Proteomes" id="UP000199556"/>
    </source>
</evidence>
<dbReference type="SUPFAM" id="SSF143422">
    <property type="entry name" value="Transposase IS200-like"/>
    <property type="match status" value="1"/>
</dbReference>
<gene>
    <name evidence="2" type="ORF">SAMN05421721_11739</name>
</gene>
<dbReference type="PANTHER" id="PTHR34322:SF2">
    <property type="entry name" value="TRANSPOSASE IS200-LIKE DOMAIN-CONTAINING PROTEIN"/>
    <property type="match status" value="1"/>
</dbReference>
<protein>
    <recommendedName>
        <fullName evidence="1">Transposase IS200-like domain-containing protein</fullName>
    </recommendedName>
</protein>
<dbReference type="GO" id="GO:0004803">
    <property type="term" value="F:transposase activity"/>
    <property type="evidence" value="ECO:0007669"/>
    <property type="project" value="InterPro"/>
</dbReference>
<dbReference type="GO" id="GO:0006313">
    <property type="term" value="P:DNA transposition"/>
    <property type="evidence" value="ECO:0007669"/>
    <property type="project" value="InterPro"/>
</dbReference>
<dbReference type="InterPro" id="IPR036515">
    <property type="entry name" value="Transposase_17_sf"/>
</dbReference>
<sequence length="316" mass="36450">MPRPRSQQISITDTPYYHIVSRCVRRTFLCGQDQVTGKSYEHRRQWIEDRIRLLASLFAVDIAAYAVMSNHYHVVVKLDPAQAEPWSDDEVLRRWSCLFKGPLLVQRYLAGDPQESYELAQVAEFTQCYRQRLADLSWFMKCLNEPIARQANQEDGCTGHFWEARFKSQALRTEAALLSCMAYVDLNPLRAGIADTPENSEHTSIKERITPRFDLAQAVREQMQMDALLRFDGPVKPLLHFEGALVREAQTGIPFAFEDYLALVDFTGRAIDPRKKGAIAHTLPPILQRLGFTPDQWLDQSTRFEALYRERRRSVA</sequence>
<keyword evidence="3" id="KW-1185">Reference proteome</keyword>
<evidence type="ECO:0000259" key="1">
    <source>
        <dbReference type="SMART" id="SM01321"/>
    </source>
</evidence>
<evidence type="ECO:0000313" key="2">
    <source>
        <dbReference type="EMBL" id="SFM64453.1"/>
    </source>
</evidence>
<organism evidence="2 3">
    <name type="scientific">Ectothiorhodospira mobilis</name>
    <dbReference type="NCBI Taxonomy" id="195064"/>
    <lineage>
        <taxon>Bacteria</taxon>
        <taxon>Pseudomonadati</taxon>
        <taxon>Pseudomonadota</taxon>
        <taxon>Gammaproteobacteria</taxon>
        <taxon>Chromatiales</taxon>
        <taxon>Ectothiorhodospiraceae</taxon>
        <taxon>Ectothiorhodospira</taxon>
    </lineage>
</organism>
<dbReference type="SMART" id="SM01321">
    <property type="entry name" value="Y1_Tnp"/>
    <property type="match status" value="1"/>
</dbReference>
<dbReference type="EMBL" id="FOUO01000017">
    <property type="protein sequence ID" value="SFM64453.1"/>
    <property type="molecule type" value="Genomic_DNA"/>
</dbReference>